<feature type="transmembrane region" description="Helical" evidence="7">
    <location>
        <begin position="152"/>
        <end position="173"/>
    </location>
</feature>
<feature type="transmembrane region" description="Helical" evidence="7">
    <location>
        <begin position="66"/>
        <end position="88"/>
    </location>
</feature>
<keyword evidence="3 7" id="KW-0812">Transmembrane</keyword>
<keyword evidence="9" id="KW-1185">Reference proteome</keyword>
<evidence type="ECO:0000256" key="7">
    <source>
        <dbReference type="SAM" id="Phobius"/>
    </source>
</evidence>
<feature type="transmembrane region" description="Helical" evidence="7">
    <location>
        <begin position="226"/>
        <end position="256"/>
    </location>
</feature>
<accession>A0ABZ0WBB0</accession>
<feature type="transmembrane region" description="Helical" evidence="7">
    <location>
        <begin position="301"/>
        <end position="325"/>
    </location>
</feature>
<sequence>MPQKVFNERIKQILILAIILLLIITIIKELVGFLPGLLGAVTLYIVSRKKYFRFIYDKKWKKGWTAMGFILFYLIVVGIPISLAVTLISPKINSVLENPTQILNSAKQTIDVVQKKVGFDLISENSISNAVNKITAFVPKLLNSTLNLVSNLAIMLFILYYMLYNGAGIEKYLNKAVPLKRRNVKILSDETKKVVIANALGIPMISIIQGIIATIGYALFGVQDWGLYGFLTGVCAFFPVVGTMIVWVPVVIYMFATGDTLNATLLLLYHAIVTGNVDYIARITLLKRIGDTHPVITIMGVLVGLSLFGFVGLVFGPLLISYVIVMYDIYMNEFVHNHPDDDEEPKPEPLSPQLVEDDPQKA</sequence>
<reference evidence="8 9" key="1">
    <citation type="submission" date="2023-12" db="EMBL/GenBank/DDBJ databases">
        <title>Genome sequencing and assembly of bacterial species from a model synthetic community.</title>
        <authorList>
            <person name="Hogle S.L."/>
        </authorList>
    </citation>
    <scope>NUCLEOTIDE SEQUENCE [LARGE SCALE GENOMIC DNA]</scope>
    <source>
        <strain evidence="8 9">HAMBI_3031</strain>
    </source>
</reference>
<evidence type="ECO:0000256" key="4">
    <source>
        <dbReference type="ARBA" id="ARBA00022989"/>
    </source>
</evidence>
<feature type="transmembrane region" description="Helical" evidence="7">
    <location>
        <begin position="194"/>
        <end position="220"/>
    </location>
</feature>
<comment type="subcellular location">
    <subcellularLocation>
        <location evidence="1">Membrane</location>
        <topology evidence="1">Multi-pass membrane protein</topology>
    </subcellularLocation>
</comment>
<name>A0ABZ0WBB0_9BACT</name>
<proteinExistence type="inferred from homology"/>
<comment type="similarity">
    <text evidence="2">Belongs to the autoinducer-2 exporter (AI-2E) (TC 2.A.86) family.</text>
</comment>
<feature type="transmembrane region" description="Helical" evidence="7">
    <location>
        <begin position="12"/>
        <end position="45"/>
    </location>
</feature>
<keyword evidence="5 7" id="KW-0472">Membrane</keyword>
<dbReference type="PANTHER" id="PTHR21716:SF4">
    <property type="entry name" value="TRANSMEMBRANE PROTEIN 245"/>
    <property type="match status" value="1"/>
</dbReference>
<dbReference type="InterPro" id="IPR002549">
    <property type="entry name" value="AI-2E-like"/>
</dbReference>
<evidence type="ECO:0000313" key="9">
    <source>
        <dbReference type="Proteomes" id="UP001325680"/>
    </source>
</evidence>
<gene>
    <name evidence="8" type="ORF">U0035_01670</name>
</gene>
<dbReference type="Pfam" id="PF01594">
    <property type="entry name" value="AI-2E_transport"/>
    <property type="match status" value="1"/>
</dbReference>
<dbReference type="PANTHER" id="PTHR21716">
    <property type="entry name" value="TRANSMEMBRANE PROTEIN"/>
    <property type="match status" value="1"/>
</dbReference>
<dbReference type="Proteomes" id="UP001325680">
    <property type="component" value="Chromosome"/>
</dbReference>
<protein>
    <submittedName>
        <fullName evidence="8">AI-2E family transporter</fullName>
    </submittedName>
</protein>
<feature type="region of interest" description="Disordered" evidence="6">
    <location>
        <begin position="338"/>
        <end position="362"/>
    </location>
</feature>
<keyword evidence="4 7" id="KW-1133">Transmembrane helix</keyword>
<feature type="transmembrane region" description="Helical" evidence="7">
    <location>
        <begin position="263"/>
        <end position="281"/>
    </location>
</feature>
<evidence type="ECO:0000256" key="6">
    <source>
        <dbReference type="SAM" id="MobiDB-lite"/>
    </source>
</evidence>
<evidence type="ECO:0000256" key="2">
    <source>
        <dbReference type="ARBA" id="ARBA00009773"/>
    </source>
</evidence>
<evidence type="ECO:0000256" key="5">
    <source>
        <dbReference type="ARBA" id="ARBA00023136"/>
    </source>
</evidence>
<dbReference type="EMBL" id="CP139960">
    <property type="protein sequence ID" value="WQD38852.1"/>
    <property type="molecule type" value="Genomic_DNA"/>
</dbReference>
<evidence type="ECO:0000256" key="3">
    <source>
        <dbReference type="ARBA" id="ARBA00022692"/>
    </source>
</evidence>
<evidence type="ECO:0000256" key="1">
    <source>
        <dbReference type="ARBA" id="ARBA00004141"/>
    </source>
</evidence>
<organism evidence="8 9">
    <name type="scientific">Niabella yanshanensis</name>
    <dbReference type="NCBI Taxonomy" id="577386"/>
    <lineage>
        <taxon>Bacteria</taxon>
        <taxon>Pseudomonadati</taxon>
        <taxon>Bacteroidota</taxon>
        <taxon>Chitinophagia</taxon>
        <taxon>Chitinophagales</taxon>
        <taxon>Chitinophagaceae</taxon>
        <taxon>Niabella</taxon>
    </lineage>
</organism>
<dbReference type="RefSeq" id="WP_114793269.1">
    <property type="nucleotide sequence ID" value="NZ_CP139960.1"/>
</dbReference>
<evidence type="ECO:0000313" key="8">
    <source>
        <dbReference type="EMBL" id="WQD38852.1"/>
    </source>
</evidence>